<protein>
    <submittedName>
        <fullName evidence="2">Methyltransferase with rhodanese domain</fullName>
    </submittedName>
</protein>
<dbReference type="EMBL" id="CP115611">
    <property type="protein sequence ID" value="WBW70555.1"/>
    <property type="molecule type" value="Genomic_DNA"/>
</dbReference>
<keyword evidence="3" id="KW-1185">Reference proteome</keyword>
<feature type="domain" description="Rhodanese" evidence="1">
    <location>
        <begin position="20"/>
        <end position="51"/>
    </location>
</feature>
<dbReference type="InterPro" id="IPR029063">
    <property type="entry name" value="SAM-dependent_MTases_sf"/>
</dbReference>
<dbReference type="GeneID" id="80873700"/>
<dbReference type="Proteomes" id="UP001212411">
    <property type="component" value="Chromosome 1"/>
</dbReference>
<dbReference type="SUPFAM" id="SSF52821">
    <property type="entry name" value="Rhodanese/Cell cycle control phosphatase"/>
    <property type="match status" value="1"/>
</dbReference>
<accession>A0AAE9W6T8</accession>
<sequence>MEKVAGLISKDTVRWVSFIAQGRLKCLDVRPRKEFQIRHLYGSVNIPSTSIAGCWFQLPAKQEGFVVLEQDGTYIDDEEGDSCSEQLRQKGWKIEGSIRANTEFWQWIEQKGLIEQGESKRLLFEPSPHFKETIPVIEESLSKSEARALDIGCGSGRDLAWLCSRESKIRYKVTGVDAEKRAIYRFSSLFETLGYEDRIEHRQIAKMDPVGKWKCYNIEGKRDTNIPELSTLDLVKLFGTFSVTESSLQDEKYDLVVQIRFLHRLLLTQTDQLLCDNGFLFLCTFVNDGIHDYEYPKGQEHRLELGEAAQLVRSSSPSMKILKEEIGFIEDGRPVQVLLAQKQVNAP</sequence>
<dbReference type="Pfam" id="PF13489">
    <property type="entry name" value="Methyltransf_23"/>
    <property type="match status" value="1"/>
</dbReference>
<evidence type="ECO:0000313" key="2">
    <source>
        <dbReference type="EMBL" id="WBW70555.1"/>
    </source>
</evidence>
<dbReference type="InterPro" id="IPR001763">
    <property type="entry name" value="Rhodanese-like_dom"/>
</dbReference>
<reference evidence="2 3" key="1">
    <citation type="journal article" date="2023" name="G3 (Bethesda)">
        <title>A high-quality reference genome for the fission yeast Schizosaccharomyces osmophilus.</title>
        <authorList>
            <person name="Jia G.S."/>
            <person name="Zhang W.C."/>
            <person name="Liang Y."/>
            <person name="Liu X.H."/>
            <person name="Rhind N."/>
            <person name="Pidoux A."/>
            <person name="Brysch-Herzberg M."/>
            <person name="Du L.L."/>
        </authorList>
    </citation>
    <scope>NUCLEOTIDE SEQUENCE [LARGE SCALE GENOMIC DNA]</scope>
    <source>
        <strain evidence="2 3">CBS 15793</strain>
    </source>
</reference>
<dbReference type="GO" id="GO:0008168">
    <property type="term" value="F:methyltransferase activity"/>
    <property type="evidence" value="ECO:0007669"/>
    <property type="project" value="UniProtKB-KW"/>
</dbReference>
<proteinExistence type="predicted"/>
<gene>
    <name evidence="2" type="ORF">SOMG_00215</name>
</gene>
<dbReference type="GO" id="GO:0032259">
    <property type="term" value="P:methylation"/>
    <property type="evidence" value="ECO:0007669"/>
    <property type="project" value="UniProtKB-KW"/>
</dbReference>
<organism evidence="2 3">
    <name type="scientific">Schizosaccharomyces osmophilus</name>
    <dbReference type="NCBI Taxonomy" id="2545709"/>
    <lineage>
        <taxon>Eukaryota</taxon>
        <taxon>Fungi</taxon>
        <taxon>Dikarya</taxon>
        <taxon>Ascomycota</taxon>
        <taxon>Taphrinomycotina</taxon>
        <taxon>Schizosaccharomycetes</taxon>
        <taxon>Schizosaccharomycetales</taxon>
        <taxon>Schizosaccharomycetaceae</taxon>
        <taxon>Schizosaccharomyces</taxon>
    </lineage>
</organism>
<dbReference type="InterPro" id="IPR036873">
    <property type="entry name" value="Rhodanese-like_dom_sf"/>
</dbReference>
<dbReference type="RefSeq" id="XP_056034798.1">
    <property type="nucleotide sequence ID" value="XM_056179011.1"/>
</dbReference>
<dbReference type="Gene3D" id="3.40.50.150">
    <property type="entry name" value="Vaccinia Virus protein VP39"/>
    <property type="match status" value="1"/>
</dbReference>
<name>A0AAE9W6T8_9SCHI</name>
<dbReference type="CDD" id="cd02440">
    <property type="entry name" value="AdoMet_MTases"/>
    <property type="match status" value="1"/>
</dbReference>
<dbReference type="KEGG" id="som:SOMG_00215"/>
<dbReference type="SUPFAM" id="SSF53335">
    <property type="entry name" value="S-adenosyl-L-methionine-dependent methyltransferases"/>
    <property type="match status" value="1"/>
</dbReference>
<dbReference type="AlphaFoldDB" id="A0AAE9W6T8"/>
<evidence type="ECO:0000313" key="3">
    <source>
        <dbReference type="Proteomes" id="UP001212411"/>
    </source>
</evidence>
<dbReference type="PROSITE" id="PS50206">
    <property type="entry name" value="RHODANESE_3"/>
    <property type="match status" value="1"/>
</dbReference>
<keyword evidence="2" id="KW-0808">Transferase</keyword>
<evidence type="ECO:0000259" key="1">
    <source>
        <dbReference type="PROSITE" id="PS50206"/>
    </source>
</evidence>
<keyword evidence="2" id="KW-0489">Methyltransferase</keyword>